<name>A0A4R7K057_9GAMM</name>
<accession>A0A4R7K057</accession>
<evidence type="ECO:0000313" key="3">
    <source>
        <dbReference type="EMBL" id="TDT43915.1"/>
    </source>
</evidence>
<evidence type="ECO:0000256" key="1">
    <source>
        <dbReference type="SAM" id="MobiDB-lite"/>
    </source>
</evidence>
<reference evidence="3 4" key="1">
    <citation type="submission" date="2019-03" db="EMBL/GenBank/DDBJ databases">
        <title>Genomic Encyclopedia of Type Strains, Phase IV (KMG-IV): sequencing the most valuable type-strain genomes for metagenomic binning, comparative biology and taxonomic classification.</title>
        <authorList>
            <person name="Goeker M."/>
        </authorList>
    </citation>
    <scope>NUCLEOTIDE SEQUENCE [LARGE SCALE GENOMIC DNA]</scope>
    <source>
        <strain evidence="3 4">DSM 15505</strain>
    </source>
</reference>
<keyword evidence="2" id="KW-0732">Signal</keyword>
<keyword evidence="4" id="KW-1185">Reference proteome</keyword>
<protein>
    <recommendedName>
        <fullName evidence="5">Soluble cytochrome b562</fullName>
    </recommendedName>
</protein>
<evidence type="ECO:0000313" key="4">
    <source>
        <dbReference type="Proteomes" id="UP000295830"/>
    </source>
</evidence>
<comment type="caution">
    <text evidence="3">The sequence shown here is derived from an EMBL/GenBank/DDBJ whole genome shotgun (WGS) entry which is preliminary data.</text>
</comment>
<dbReference type="Pfam" id="PF20531">
    <property type="entry name" value="DUF6746"/>
    <property type="match status" value="1"/>
</dbReference>
<feature type="compositionally biased region" description="Basic and acidic residues" evidence="1">
    <location>
        <begin position="26"/>
        <end position="35"/>
    </location>
</feature>
<dbReference type="AlphaFoldDB" id="A0A4R7K057"/>
<dbReference type="InterPro" id="IPR046634">
    <property type="entry name" value="DUF6746"/>
</dbReference>
<sequence length="124" mass="14222">MNVTIRYACLLSLLFGALSVSAEDQPQHFEGKDSETLEEAVENLEEASERMEELLEEDDLSGSEMGEIHRLTYTLEKAMARIREEAEIMAEDLERVHLGSEARDVEQVRRYGEKFVEKVEILTD</sequence>
<feature type="compositionally biased region" description="Acidic residues" evidence="1">
    <location>
        <begin position="36"/>
        <end position="46"/>
    </location>
</feature>
<dbReference type="Proteomes" id="UP000295830">
    <property type="component" value="Unassembled WGS sequence"/>
</dbReference>
<dbReference type="EMBL" id="SOAX01000001">
    <property type="protein sequence ID" value="TDT43915.1"/>
    <property type="molecule type" value="Genomic_DNA"/>
</dbReference>
<dbReference type="RefSeq" id="WP_133734354.1">
    <property type="nucleotide sequence ID" value="NZ_SOAX01000001.1"/>
</dbReference>
<feature type="region of interest" description="Disordered" evidence="1">
    <location>
        <begin position="26"/>
        <end position="61"/>
    </location>
</feature>
<evidence type="ECO:0000256" key="2">
    <source>
        <dbReference type="SAM" id="SignalP"/>
    </source>
</evidence>
<feature type="signal peptide" evidence="2">
    <location>
        <begin position="1"/>
        <end position="22"/>
    </location>
</feature>
<proteinExistence type="predicted"/>
<organism evidence="3 4">
    <name type="scientific">Halospina denitrificans</name>
    <dbReference type="NCBI Taxonomy" id="332522"/>
    <lineage>
        <taxon>Bacteria</taxon>
        <taxon>Pseudomonadati</taxon>
        <taxon>Pseudomonadota</taxon>
        <taxon>Gammaproteobacteria</taxon>
        <taxon>Halospina</taxon>
    </lineage>
</organism>
<feature type="chain" id="PRO_5020864869" description="Soluble cytochrome b562" evidence="2">
    <location>
        <begin position="23"/>
        <end position="124"/>
    </location>
</feature>
<gene>
    <name evidence="3" type="ORF">DES49_0014</name>
</gene>
<evidence type="ECO:0008006" key="5">
    <source>
        <dbReference type="Google" id="ProtNLM"/>
    </source>
</evidence>
<dbReference type="OrthoDB" id="5975812at2"/>